<evidence type="ECO:0000313" key="2">
    <source>
        <dbReference type="Proteomes" id="UP000828390"/>
    </source>
</evidence>
<evidence type="ECO:0000313" key="1">
    <source>
        <dbReference type="EMBL" id="KAH3797591.1"/>
    </source>
</evidence>
<name>A0A9D4FJ12_DREPO</name>
<protein>
    <submittedName>
        <fullName evidence="1">Uncharacterized protein</fullName>
    </submittedName>
</protein>
<comment type="caution">
    <text evidence="1">The sequence shown here is derived from an EMBL/GenBank/DDBJ whole genome shotgun (WGS) entry which is preliminary data.</text>
</comment>
<dbReference type="EMBL" id="JAIWYP010000007">
    <property type="protein sequence ID" value="KAH3797591.1"/>
    <property type="molecule type" value="Genomic_DNA"/>
</dbReference>
<reference evidence="1" key="2">
    <citation type="submission" date="2020-11" db="EMBL/GenBank/DDBJ databases">
        <authorList>
            <person name="McCartney M.A."/>
            <person name="Auch B."/>
            <person name="Kono T."/>
            <person name="Mallez S."/>
            <person name="Becker A."/>
            <person name="Gohl D.M."/>
            <person name="Silverstein K.A.T."/>
            <person name="Koren S."/>
            <person name="Bechman K.B."/>
            <person name="Herman A."/>
            <person name="Abrahante J.E."/>
            <person name="Garbe J."/>
        </authorList>
    </citation>
    <scope>NUCLEOTIDE SEQUENCE</scope>
    <source>
        <strain evidence="1">Duluth1</strain>
        <tissue evidence="1">Whole animal</tissue>
    </source>
</reference>
<feature type="non-terminal residue" evidence="1">
    <location>
        <position position="312"/>
    </location>
</feature>
<sequence length="312" mass="35131">MVNIGRHGDIKSADKPCLRLAHPERILRNSRAVNANGRGHEHVTQLITSDEETCNKRTVAKCSITAVDIPYNQTGDILACCKYSSESYTQCHCKGSVFETPSHETYEAYLEIPQRDHRTSALRTLPPSLWQPKAINSHSKICISSNRTFTITLFYVLISLLLLCKSCVCLLCSNEDRLNQTSLSFGLSERPSYLGLIDRNKFPKIYSQCKPLTSNFVNDVCDIKLKSTISSRSMELRKLHTNFCGYPLVNVLSSEEIRRVTHCSKGDCLSVLQAVQYTDSELSDMFCQFTDVVNMIDCKEVFATLGNCDKCK</sequence>
<keyword evidence="2" id="KW-1185">Reference proteome</keyword>
<dbReference type="Proteomes" id="UP000828390">
    <property type="component" value="Unassembled WGS sequence"/>
</dbReference>
<dbReference type="AlphaFoldDB" id="A0A9D4FJ12"/>
<reference evidence="1" key="1">
    <citation type="journal article" date="2019" name="bioRxiv">
        <title>The Genome of the Zebra Mussel, Dreissena polymorpha: A Resource for Invasive Species Research.</title>
        <authorList>
            <person name="McCartney M.A."/>
            <person name="Auch B."/>
            <person name="Kono T."/>
            <person name="Mallez S."/>
            <person name="Zhang Y."/>
            <person name="Obille A."/>
            <person name="Becker A."/>
            <person name="Abrahante J.E."/>
            <person name="Garbe J."/>
            <person name="Badalamenti J.P."/>
            <person name="Herman A."/>
            <person name="Mangelson H."/>
            <person name="Liachko I."/>
            <person name="Sullivan S."/>
            <person name="Sone E.D."/>
            <person name="Koren S."/>
            <person name="Silverstein K.A.T."/>
            <person name="Beckman K.B."/>
            <person name="Gohl D.M."/>
        </authorList>
    </citation>
    <scope>NUCLEOTIDE SEQUENCE</scope>
    <source>
        <strain evidence="1">Duluth1</strain>
        <tissue evidence="1">Whole animal</tissue>
    </source>
</reference>
<organism evidence="1 2">
    <name type="scientific">Dreissena polymorpha</name>
    <name type="common">Zebra mussel</name>
    <name type="synonym">Mytilus polymorpha</name>
    <dbReference type="NCBI Taxonomy" id="45954"/>
    <lineage>
        <taxon>Eukaryota</taxon>
        <taxon>Metazoa</taxon>
        <taxon>Spiralia</taxon>
        <taxon>Lophotrochozoa</taxon>
        <taxon>Mollusca</taxon>
        <taxon>Bivalvia</taxon>
        <taxon>Autobranchia</taxon>
        <taxon>Heteroconchia</taxon>
        <taxon>Euheterodonta</taxon>
        <taxon>Imparidentia</taxon>
        <taxon>Neoheterodontei</taxon>
        <taxon>Myida</taxon>
        <taxon>Dreissenoidea</taxon>
        <taxon>Dreissenidae</taxon>
        <taxon>Dreissena</taxon>
    </lineage>
</organism>
<gene>
    <name evidence="1" type="ORF">DPMN_151175</name>
</gene>
<proteinExistence type="predicted"/>
<accession>A0A9D4FJ12</accession>